<dbReference type="GO" id="GO:0000981">
    <property type="term" value="F:DNA-binding transcription factor activity, RNA polymerase II-specific"/>
    <property type="evidence" value="ECO:0007669"/>
    <property type="project" value="TreeGrafter"/>
</dbReference>
<accession>A0AAD6U4A9</accession>
<dbReference type="PROSITE" id="PS50114">
    <property type="entry name" value="GATA_ZN_FINGER_2"/>
    <property type="match status" value="2"/>
</dbReference>
<comment type="subcellular location">
    <subcellularLocation>
        <location evidence="1">Nucleus</location>
    </subcellularLocation>
</comment>
<evidence type="ECO:0000256" key="2">
    <source>
        <dbReference type="ARBA" id="ARBA00022723"/>
    </source>
</evidence>
<feature type="region of interest" description="Disordered" evidence="7">
    <location>
        <begin position="53"/>
        <end position="87"/>
    </location>
</feature>
<dbReference type="Gene3D" id="3.30.50.10">
    <property type="entry name" value="Erythroid Transcription Factor GATA-1, subunit A"/>
    <property type="match status" value="2"/>
</dbReference>
<evidence type="ECO:0000256" key="4">
    <source>
        <dbReference type="ARBA" id="ARBA00022833"/>
    </source>
</evidence>
<dbReference type="InterPro" id="IPR039355">
    <property type="entry name" value="Transcription_factor_GATA"/>
</dbReference>
<feature type="domain" description="GATA-type" evidence="8">
    <location>
        <begin position="87"/>
        <end position="130"/>
    </location>
</feature>
<keyword evidence="4" id="KW-0862">Zinc</keyword>
<dbReference type="Pfam" id="PF00320">
    <property type="entry name" value="GATA"/>
    <property type="match status" value="2"/>
</dbReference>
<dbReference type="GO" id="GO:0000122">
    <property type="term" value="P:negative regulation of transcription by RNA polymerase II"/>
    <property type="evidence" value="ECO:0007669"/>
    <property type="project" value="TreeGrafter"/>
</dbReference>
<gene>
    <name evidence="9" type="ORF">B0H15DRAFT_780506</name>
</gene>
<dbReference type="PROSITE" id="PS00344">
    <property type="entry name" value="GATA_ZN_FINGER_1"/>
    <property type="match status" value="2"/>
</dbReference>
<dbReference type="InterPro" id="IPR013088">
    <property type="entry name" value="Znf_NHR/GATA"/>
</dbReference>
<feature type="domain" description="GATA-type" evidence="8">
    <location>
        <begin position="152"/>
        <end position="205"/>
    </location>
</feature>
<dbReference type="Proteomes" id="UP001222325">
    <property type="component" value="Unassembled WGS sequence"/>
</dbReference>
<sequence>MDHSYHNPWPSPSQYPPFALDAKYPPWHAPTQWNPSVGGSSLLLRPFPEYAPYPSPSSSTSSPPLPTYPLSAPPSPRRWGRGSLKDTSKDKQCAHCHATATPLWRREPATGRTLCNACGLYLQQRNKLRPQALIDADADDAADATAHIPDAEYVGPTCSHCGTRQTSVWRRSKAGARVCNACGVYARLRGKERPLSLRRNKVKPRTKHAR</sequence>
<evidence type="ECO:0000313" key="9">
    <source>
        <dbReference type="EMBL" id="KAJ7088790.1"/>
    </source>
</evidence>
<dbReference type="CDD" id="cd00202">
    <property type="entry name" value="ZnF_GATA"/>
    <property type="match status" value="2"/>
</dbReference>
<dbReference type="GO" id="GO:0008270">
    <property type="term" value="F:zinc ion binding"/>
    <property type="evidence" value="ECO:0007669"/>
    <property type="project" value="UniProtKB-KW"/>
</dbReference>
<dbReference type="EMBL" id="JARJCN010000025">
    <property type="protein sequence ID" value="KAJ7088790.1"/>
    <property type="molecule type" value="Genomic_DNA"/>
</dbReference>
<dbReference type="GO" id="GO:0045165">
    <property type="term" value="P:cell fate commitment"/>
    <property type="evidence" value="ECO:0007669"/>
    <property type="project" value="TreeGrafter"/>
</dbReference>
<evidence type="ECO:0000256" key="1">
    <source>
        <dbReference type="ARBA" id="ARBA00004123"/>
    </source>
</evidence>
<dbReference type="PANTHER" id="PTHR10071">
    <property type="entry name" value="TRANSCRIPTION FACTOR GATA FAMILY MEMBER"/>
    <property type="match status" value="1"/>
</dbReference>
<evidence type="ECO:0000259" key="8">
    <source>
        <dbReference type="PROSITE" id="PS50114"/>
    </source>
</evidence>
<dbReference type="SUPFAM" id="SSF57716">
    <property type="entry name" value="Glucocorticoid receptor-like (DNA-binding domain)"/>
    <property type="match status" value="2"/>
</dbReference>
<dbReference type="InterPro" id="IPR000679">
    <property type="entry name" value="Znf_GATA"/>
</dbReference>
<evidence type="ECO:0000256" key="6">
    <source>
        <dbReference type="PROSITE-ProRule" id="PRU00094"/>
    </source>
</evidence>
<dbReference type="GO" id="GO:0005634">
    <property type="term" value="C:nucleus"/>
    <property type="evidence" value="ECO:0007669"/>
    <property type="project" value="UniProtKB-SubCell"/>
</dbReference>
<dbReference type="SMART" id="SM00401">
    <property type="entry name" value="ZnF_GATA"/>
    <property type="match status" value="2"/>
</dbReference>
<keyword evidence="10" id="KW-1185">Reference proteome</keyword>
<dbReference type="GO" id="GO:0045944">
    <property type="term" value="P:positive regulation of transcription by RNA polymerase II"/>
    <property type="evidence" value="ECO:0007669"/>
    <property type="project" value="TreeGrafter"/>
</dbReference>
<comment type="caution">
    <text evidence="9">The sequence shown here is derived from an EMBL/GenBank/DDBJ whole genome shotgun (WGS) entry which is preliminary data.</text>
</comment>
<reference evidence="9" key="1">
    <citation type="submission" date="2023-03" db="EMBL/GenBank/DDBJ databases">
        <title>Massive genome expansion in bonnet fungi (Mycena s.s.) driven by repeated elements and novel gene families across ecological guilds.</title>
        <authorList>
            <consortium name="Lawrence Berkeley National Laboratory"/>
            <person name="Harder C.B."/>
            <person name="Miyauchi S."/>
            <person name="Viragh M."/>
            <person name="Kuo A."/>
            <person name="Thoen E."/>
            <person name="Andreopoulos B."/>
            <person name="Lu D."/>
            <person name="Skrede I."/>
            <person name="Drula E."/>
            <person name="Henrissat B."/>
            <person name="Morin E."/>
            <person name="Kohler A."/>
            <person name="Barry K."/>
            <person name="LaButti K."/>
            <person name="Morin E."/>
            <person name="Salamov A."/>
            <person name="Lipzen A."/>
            <person name="Mereny Z."/>
            <person name="Hegedus B."/>
            <person name="Baldrian P."/>
            <person name="Stursova M."/>
            <person name="Weitz H."/>
            <person name="Taylor A."/>
            <person name="Grigoriev I.V."/>
            <person name="Nagy L.G."/>
            <person name="Martin F."/>
            <person name="Kauserud H."/>
        </authorList>
    </citation>
    <scope>NUCLEOTIDE SEQUENCE</scope>
    <source>
        <strain evidence="9">CBHHK173m</strain>
    </source>
</reference>
<evidence type="ECO:0000256" key="3">
    <source>
        <dbReference type="ARBA" id="ARBA00022771"/>
    </source>
</evidence>
<dbReference type="PRINTS" id="PR00619">
    <property type="entry name" value="GATAZNFINGER"/>
</dbReference>
<evidence type="ECO:0000256" key="7">
    <source>
        <dbReference type="SAM" id="MobiDB-lite"/>
    </source>
</evidence>
<keyword evidence="5" id="KW-0539">Nucleus</keyword>
<dbReference type="GO" id="GO:0000978">
    <property type="term" value="F:RNA polymerase II cis-regulatory region sequence-specific DNA binding"/>
    <property type="evidence" value="ECO:0007669"/>
    <property type="project" value="TreeGrafter"/>
</dbReference>
<keyword evidence="2" id="KW-0479">Metal-binding</keyword>
<protein>
    <recommendedName>
        <fullName evidence="8">GATA-type domain-containing protein</fullName>
    </recommendedName>
</protein>
<evidence type="ECO:0000256" key="5">
    <source>
        <dbReference type="ARBA" id="ARBA00023242"/>
    </source>
</evidence>
<organism evidence="9 10">
    <name type="scientific">Mycena belliarum</name>
    <dbReference type="NCBI Taxonomy" id="1033014"/>
    <lineage>
        <taxon>Eukaryota</taxon>
        <taxon>Fungi</taxon>
        <taxon>Dikarya</taxon>
        <taxon>Basidiomycota</taxon>
        <taxon>Agaricomycotina</taxon>
        <taxon>Agaricomycetes</taxon>
        <taxon>Agaricomycetidae</taxon>
        <taxon>Agaricales</taxon>
        <taxon>Marasmiineae</taxon>
        <taxon>Mycenaceae</taxon>
        <taxon>Mycena</taxon>
    </lineage>
</organism>
<evidence type="ECO:0000313" key="10">
    <source>
        <dbReference type="Proteomes" id="UP001222325"/>
    </source>
</evidence>
<keyword evidence="3 6" id="KW-0863">Zinc-finger</keyword>
<dbReference type="AlphaFoldDB" id="A0AAD6U4A9"/>
<dbReference type="PANTHER" id="PTHR10071:SF281">
    <property type="entry name" value="BOX A-BINDING FACTOR-RELATED"/>
    <property type="match status" value="1"/>
</dbReference>
<proteinExistence type="predicted"/>
<feature type="compositionally biased region" description="Pro residues" evidence="7">
    <location>
        <begin position="63"/>
        <end position="76"/>
    </location>
</feature>
<name>A0AAD6U4A9_9AGAR</name>